<dbReference type="PROSITE" id="PS01200">
    <property type="entry name" value="TUB_1"/>
    <property type="match status" value="1"/>
</dbReference>
<dbReference type="Pfam" id="PF01167">
    <property type="entry name" value="Tub"/>
    <property type="match status" value="1"/>
</dbReference>
<dbReference type="InterPro" id="IPR018066">
    <property type="entry name" value="Tubby_C_CS"/>
</dbReference>
<feature type="compositionally biased region" description="Polar residues" evidence="4">
    <location>
        <begin position="61"/>
        <end position="83"/>
    </location>
</feature>
<reference evidence="8" key="1">
    <citation type="submission" date="2012-12" db="EMBL/GenBank/DDBJ databases">
        <authorList>
            <person name="Hellsten U."/>
            <person name="Grimwood J."/>
            <person name="Chapman J.A."/>
            <person name="Shapiro H."/>
            <person name="Aerts A."/>
            <person name="Otillar R.P."/>
            <person name="Terry A.Y."/>
            <person name="Boore J.L."/>
            <person name="Simakov O."/>
            <person name="Marletaz F."/>
            <person name="Cho S.-J."/>
            <person name="Edsinger-Gonzales E."/>
            <person name="Havlak P."/>
            <person name="Kuo D.-H."/>
            <person name="Larsson T."/>
            <person name="Lv J."/>
            <person name="Arendt D."/>
            <person name="Savage R."/>
            <person name="Osoegawa K."/>
            <person name="de Jong P."/>
            <person name="Lindberg D.R."/>
            <person name="Seaver E.C."/>
            <person name="Weisblat D.A."/>
            <person name="Putnam N.H."/>
            <person name="Grigoriev I.V."/>
            <person name="Rokhsar D.S."/>
        </authorList>
    </citation>
    <scope>NUCLEOTIDE SEQUENCE</scope>
    <source>
        <strain evidence="8">I ESC-2004</strain>
    </source>
</reference>
<dbReference type="EMBL" id="AMQN01002238">
    <property type="status" value="NOT_ANNOTATED_CDS"/>
    <property type="molecule type" value="Genomic_DNA"/>
</dbReference>
<dbReference type="PRINTS" id="PR01573">
    <property type="entry name" value="SUPERTUBBY"/>
</dbReference>
<dbReference type="STRING" id="283909.R7TT91"/>
<keyword evidence="8" id="KW-1185">Reference proteome</keyword>
<dbReference type="InterPro" id="IPR025659">
    <property type="entry name" value="Tubby-like_C"/>
</dbReference>
<dbReference type="HOGENOM" id="CLU_028236_1_1_1"/>
<dbReference type="Gene3D" id="3.20.90.10">
    <property type="entry name" value="Tubby Protein, Chain A"/>
    <property type="match status" value="1"/>
</dbReference>
<dbReference type="PANTHER" id="PTHR16517:SF7">
    <property type="entry name" value="PROTEIN KING TUBBY"/>
    <property type="match status" value="1"/>
</dbReference>
<evidence type="ECO:0000256" key="2">
    <source>
        <dbReference type="ARBA" id="ARBA00007129"/>
    </source>
</evidence>
<comment type="subcellular location">
    <subcellularLocation>
        <location evidence="1">Cytoplasm</location>
    </subcellularLocation>
</comment>
<gene>
    <name evidence="6" type="ORF">CAPTEDRAFT_19568</name>
</gene>
<reference evidence="7" key="3">
    <citation type="submission" date="2015-06" db="UniProtKB">
        <authorList>
            <consortium name="EnsemblMetazoa"/>
        </authorList>
    </citation>
    <scope>IDENTIFICATION</scope>
</reference>
<feature type="compositionally biased region" description="Acidic residues" evidence="4">
    <location>
        <begin position="100"/>
        <end position="109"/>
    </location>
</feature>
<dbReference type="PANTHER" id="PTHR16517">
    <property type="entry name" value="TUBBY-RELATED"/>
    <property type="match status" value="1"/>
</dbReference>
<evidence type="ECO:0000256" key="3">
    <source>
        <dbReference type="ARBA" id="ARBA00022490"/>
    </source>
</evidence>
<dbReference type="GO" id="GO:0061512">
    <property type="term" value="P:protein localization to cilium"/>
    <property type="evidence" value="ECO:0007669"/>
    <property type="project" value="TreeGrafter"/>
</dbReference>
<dbReference type="OMA" id="MYHRDTG"/>
<dbReference type="FunCoup" id="R7TT91">
    <property type="interactions" value="165"/>
</dbReference>
<dbReference type="InterPro" id="IPR000007">
    <property type="entry name" value="Tubby_C"/>
</dbReference>
<name>R7TT91_CAPTE</name>
<comment type="similarity">
    <text evidence="2">Belongs to the TUB family.</text>
</comment>
<evidence type="ECO:0000259" key="5">
    <source>
        <dbReference type="Pfam" id="PF01167"/>
    </source>
</evidence>
<evidence type="ECO:0000313" key="7">
    <source>
        <dbReference type="EnsemblMetazoa" id="CapteP19568"/>
    </source>
</evidence>
<dbReference type="GO" id="GO:0005737">
    <property type="term" value="C:cytoplasm"/>
    <property type="evidence" value="ECO:0007669"/>
    <property type="project" value="UniProtKB-SubCell"/>
</dbReference>
<evidence type="ECO:0000313" key="6">
    <source>
        <dbReference type="EMBL" id="ELT96807.1"/>
    </source>
</evidence>
<organism evidence="6">
    <name type="scientific">Capitella teleta</name>
    <name type="common">Polychaete worm</name>
    <dbReference type="NCBI Taxonomy" id="283909"/>
    <lineage>
        <taxon>Eukaryota</taxon>
        <taxon>Metazoa</taxon>
        <taxon>Spiralia</taxon>
        <taxon>Lophotrochozoa</taxon>
        <taxon>Annelida</taxon>
        <taxon>Polychaeta</taxon>
        <taxon>Sedentaria</taxon>
        <taxon>Scolecida</taxon>
        <taxon>Capitellidae</taxon>
        <taxon>Capitella</taxon>
    </lineage>
</organism>
<feature type="region of interest" description="Disordered" evidence="4">
    <location>
        <begin position="1"/>
        <end position="83"/>
    </location>
</feature>
<evidence type="ECO:0000313" key="8">
    <source>
        <dbReference type="Proteomes" id="UP000014760"/>
    </source>
</evidence>
<protein>
    <recommendedName>
        <fullName evidence="5">Tubby C-terminal domain-containing protein</fullName>
    </recommendedName>
</protein>
<dbReference type="Proteomes" id="UP000014760">
    <property type="component" value="Unassembled WGS sequence"/>
</dbReference>
<accession>R7TT91</accession>
<dbReference type="AlphaFoldDB" id="R7TT91"/>
<dbReference type="FunFam" id="3.20.90.10:FF:000001">
    <property type="entry name" value="Tubby-like protein"/>
    <property type="match status" value="1"/>
</dbReference>
<feature type="compositionally biased region" description="Basic and acidic residues" evidence="4">
    <location>
        <begin position="16"/>
        <end position="29"/>
    </location>
</feature>
<dbReference type="OrthoDB" id="8775810at2759"/>
<dbReference type="GO" id="GO:0005929">
    <property type="term" value="C:cilium"/>
    <property type="evidence" value="ECO:0007669"/>
    <property type="project" value="TreeGrafter"/>
</dbReference>
<dbReference type="EMBL" id="KB308725">
    <property type="protein sequence ID" value="ELT96807.1"/>
    <property type="molecule type" value="Genomic_DNA"/>
</dbReference>
<keyword evidence="3" id="KW-0963">Cytoplasm</keyword>
<proteinExistence type="inferred from homology"/>
<dbReference type="EnsemblMetazoa" id="CapteT19568">
    <property type="protein sequence ID" value="CapteP19568"/>
    <property type="gene ID" value="CapteG19568"/>
</dbReference>
<feature type="domain" description="Tubby C-terminal" evidence="5">
    <location>
        <begin position="200"/>
        <end position="444"/>
    </location>
</feature>
<evidence type="ECO:0000256" key="4">
    <source>
        <dbReference type="SAM" id="MobiDB-lite"/>
    </source>
</evidence>
<feature type="region of interest" description="Disordered" evidence="4">
    <location>
        <begin position="96"/>
        <end position="135"/>
    </location>
</feature>
<evidence type="ECO:0000256" key="1">
    <source>
        <dbReference type="ARBA" id="ARBA00004496"/>
    </source>
</evidence>
<reference evidence="6 8" key="2">
    <citation type="journal article" date="2013" name="Nature">
        <title>Insights into bilaterian evolution from three spiralian genomes.</title>
        <authorList>
            <person name="Simakov O."/>
            <person name="Marletaz F."/>
            <person name="Cho S.J."/>
            <person name="Edsinger-Gonzales E."/>
            <person name="Havlak P."/>
            <person name="Hellsten U."/>
            <person name="Kuo D.H."/>
            <person name="Larsson T."/>
            <person name="Lv J."/>
            <person name="Arendt D."/>
            <person name="Savage R."/>
            <person name="Osoegawa K."/>
            <person name="de Jong P."/>
            <person name="Grimwood J."/>
            <person name="Chapman J.A."/>
            <person name="Shapiro H."/>
            <person name="Aerts A."/>
            <person name="Otillar R.P."/>
            <person name="Terry A.Y."/>
            <person name="Boore J.L."/>
            <person name="Grigoriev I.V."/>
            <person name="Lindberg D.R."/>
            <person name="Seaver E.C."/>
            <person name="Weisblat D.A."/>
            <person name="Putnam N.H."/>
            <person name="Rokhsar D.S."/>
        </authorList>
    </citation>
    <scope>NUCLEOTIDE SEQUENCE</scope>
    <source>
        <strain evidence="6 8">I ESC-2004</strain>
    </source>
</reference>
<dbReference type="SUPFAM" id="SSF54518">
    <property type="entry name" value="Tubby C-terminal domain-like"/>
    <property type="match status" value="1"/>
</dbReference>
<sequence>MPEDERAPSPSSIRQQKLERQRQLMEEKQKKKRLQSGILQPNEDRPRSGRSRQQHRDDSTRQLISGAVSSNQTPPSYVDSTTTKVQVLHVTPDCSKTEEFTDSEDDVDDIPTINTDVDSHHNQPKAPQRRKRGVEMQQVRNEAPQHMDYDELEEDGESTPIAPMAHTGGGASGPTRSFSGNRLNIPPEESKQNDLEDFVYRPAPQGITIKCRITRDKKGVDRGMFPTYFLHMERDDGKKVFLLAGRKRKKSATSNYLISVDPTDLSRGGESFVGKLRGNLLGTQFTIFDGGESPKRGKTLVNSDTLRRELSAVVYETNVLGFKGPRKMTVIIPGMNLDHERVEIRPRSEHDGLVERWKHKNMENLLELHNKTPVWNDDTQSYVLNFHGRVTQASVKNFQIVHDNDVDYIVMQFGRVAEDVFTMDFNYPMCAVQAFSIALSSFDSKLACE</sequence>